<evidence type="ECO:0000256" key="2">
    <source>
        <dbReference type="ARBA" id="ARBA00006648"/>
    </source>
</evidence>
<dbReference type="AlphaFoldDB" id="A0AAV5TDT1"/>
<keyword evidence="6" id="KW-0175">Coiled coil</keyword>
<evidence type="ECO:0000313" key="9">
    <source>
        <dbReference type="Proteomes" id="UP001432027"/>
    </source>
</evidence>
<dbReference type="GO" id="GO:0005576">
    <property type="term" value="C:extracellular region"/>
    <property type="evidence" value="ECO:0007669"/>
    <property type="project" value="UniProtKB-SubCell"/>
</dbReference>
<keyword evidence="4" id="KW-0964">Secreted</keyword>
<sequence length="128" mass="14037">ADADSMELSPEEKAAIEQESAALKNTTLKVENKDQFLKELAARAPKTYEAINKRIAIIDKYVAKLNPEAQKFAKDTGNAVMDVLVTIAKAQANPSDFGMEQLMNLGSVAKKIYSDYQDLPQSAKDSLD</sequence>
<feature type="non-terminal residue" evidence="8">
    <location>
        <position position="1"/>
    </location>
</feature>
<evidence type="ECO:0000256" key="4">
    <source>
        <dbReference type="ARBA" id="ARBA00022525"/>
    </source>
</evidence>
<name>A0AAV5TDT1_9BILA</name>
<protein>
    <recommendedName>
        <fullName evidence="3">Fatty-acid and retinol-binding protein 1</fullName>
    </recommendedName>
</protein>
<dbReference type="PANTHER" id="PTHR31418">
    <property type="entry name" value="FATTY-ACID AND RETINOL-BINDING PROTEIN 1"/>
    <property type="match status" value="1"/>
</dbReference>
<evidence type="ECO:0000256" key="3">
    <source>
        <dbReference type="ARBA" id="ARBA00017453"/>
    </source>
</evidence>
<organism evidence="8 9">
    <name type="scientific">Pristionchus entomophagus</name>
    <dbReference type="NCBI Taxonomy" id="358040"/>
    <lineage>
        <taxon>Eukaryota</taxon>
        <taxon>Metazoa</taxon>
        <taxon>Ecdysozoa</taxon>
        <taxon>Nematoda</taxon>
        <taxon>Chromadorea</taxon>
        <taxon>Rhabditida</taxon>
        <taxon>Rhabditina</taxon>
        <taxon>Diplogasteromorpha</taxon>
        <taxon>Diplogasteroidea</taxon>
        <taxon>Neodiplogasteridae</taxon>
        <taxon>Pristionchus</taxon>
    </lineage>
</organism>
<comment type="caution">
    <text evidence="8">The sequence shown here is derived from an EMBL/GenBank/DDBJ whole genome shotgun (WGS) entry which is preliminary data.</text>
</comment>
<dbReference type="Gene3D" id="1.20.120.1100">
    <property type="match status" value="1"/>
</dbReference>
<feature type="non-terminal residue" evidence="8">
    <location>
        <position position="128"/>
    </location>
</feature>
<dbReference type="Proteomes" id="UP001432027">
    <property type="component" value="Unassembled WGS sequence"/>
</dbReference>
<dbReference type="Pfam" id="PF05823">
    <property type="entry name" value="Gp-FAR-1"/>
    <property type="match status" value="1"/>
</dbReference>
<dbReference type="EMBL" id="BTSX01000004">
    <property type="protein sequence ID" value="GMS92258.1"/>
    <property type="molecule type" value="Genomic_DNA"/>
</dbReference>
<evidence type="ECO:0000256" key="6">
    <source>
        <dbReference type="ARBA" id="ARBA00023054"/>
    </source>
</evidence>
<dbReference type="GO" id="GO:0008289">
    <property type="term" value="F:lipid binding"/>
    <property type="evidence" value="ECO:0007669"/>
    <property type="project" value="UniProtKB-KW"/>
</dbReference>
<accession>A0AAV5TDT1</accession>
<dbReference type="InterPro" id="IPR008632">
    <property type="entry name" value="Gp-FAR-1"/>
</dbReference>
<dbReference type="PANTHER" id="PTHR31418:SF7">
    <property type="entry name" value="FATTY-ACID AND RETINOL-BINDING PROTEIN 1"/>
    <property type="match status" value="1"/>
</dbReference>
<keyword evidence="5" id="KW-0732">Signal</keyword>
<evidence type="ECO:0000256" key="5">
    <source>
        <dbReference type="ARBA" id="ARBA00022729"/>
    </source>
</evidence>
<reference evidence="8" key="1">
    <citation type="submission" date="2023-10" db="EMBL/GenBank/DDBJ databases">
        <title>Genome assembly of Pristionchus species.</title>
        <authorList>
            <person name="Yoshida K."/>
            <person name="Sommer R.J."/>
        </authorList>
    </citation>
    <scope>NUCLEOTIDE SEQUENCE</scope>
    <source>
        <strain evidence="8">RS0144</strain>
    </source>
</reference>
<evidence type="ECO:0000256" key="7">
    <source>
        <dbReference type="ARBA" id="ARBA00023121"/>
    </source>
</evidence>
<gene>
    <name evidence="8" type="ORF">PENTCL1PPCAC_14433</name>
</gene>
<evidence type="ECO:0000256" key="1">
    <source>
        <dbReference type="ARBA" id="ARBA00004613"/>
    </source>
</evidence>
<comment type="similarity">
    <text evidence="2">Belongs to the fatty-acid and retinol-binding protein (FARBP) family.</text>
</comment>
<keyword evidence="9" id="KW-1185">Reference proteome</keyword>
<keyword evidence="7" id="KW-0446">Lipid-binding</keyword>
<comment type="subcellular location">
    <subcellularLocation>
        <location evidence="1">Secreted</location>
    </subcellularLocation>
</comment>
<evidence type="ECO:0000313" key="8">
    <source>
        <dbReference type="EMBL" id="GMS92258.1"/>
    </source>
</evidence>
<proteinExistence type="inferred from homology"/>